<comment type="caution">
    <text evidence="1">The sequence shown here is derived from an EMBL/GenBank/DDBJ whole genome shotgun (WGS) entry which is preliminary data.</text>
</comment>
<evidence type="ECO:0000313" key="2">
    <source>
        <dbReference type="Proteomes" id="UP001234297"/>
    </source>
</evidence>
<sequence>MPGMARKPQQNPSQMQQKPQFHEVPSDALTRDNSNPSGVISHQKAVYYQEPVVPISVPERASATATAGSASDPKRDISDSNYRIPV</sequence>
<keyword evidence="2" id="KW-1185">Reference proteome</keyword>
<organism evidence="1 2">
    <name type="scientific">Persea americana</name>
    <name type="common">Avocado</name>
    <dbReference type="NCBI Taxonomy" id="3435"/>
    <lineage>
        <taxon>Eukaryota</taxon>
        <taxon>Viridiplantae</taxon>
        <taxon>Streptophyta</taxon>
        <taxon>Embryophyta</taxon>
        <taxon>Tracheophyta</taxon>
        <taxon>Spermatophyta</taxon>
        <taxon>Magnoliopsida</taxon>
        <taxon>Magnoliidae</taxon>
        <taxon>Laurales</taxon>
        <taxon>Lauraceae</taxon>
        <taxon>Persea</taxon>
    </lineage>
</organism>
<gene>
    <name evidence="1" type="ORF">MRB53_018513</name>
</gene>
<reference evidence="1 2" key="1">
    <citation type="journal article" date="2022" name="Hortic Res">
        <title>A haplotype resolved chromosomal level avocado genome allows analysis of novel avocado genes.</title>
        <authorList>
            <person name="Nath O."/>
            <person name="Fletcher S.J."/>
            <person name="Hayward A."/>
            <person name="Shaw L.M."/>
            <person name="Masouleh A.K."/>
            <person name="Furtado A."/>
            <person name="Henry R.J."/>
            <person name="Mitter N."/>
        </authorList>
    </citation>
    <scope>NUCLEOTIDE SEQUENCE [LARGE SCALE GENOMIC DNA]</scope>
    <source>
        <strain evidence="2">cv. Hass</strain>
    </source>
</reference>
<dbReference type="Proteomes" id="UP001234297">
    <property type="component" value="Chromosome 5"/>
</dbReference>
<protein>
    <submittedName>
        <fullName evidence="1">Uncharacterized protein</fullName>
    </submittedName>
</protein>
<dbReference type="EMBL" id="CM056813">
    <property type="protein sequence ID" value="KAJ8641819.1"/>
    <property type="molecule type" value="Genomic_DNA"/>
</dbReference>
<evidence type="ECO:0000313" key="1">
    <source>
        <dbReference type="EMBL" id="KAJ8641819.1"/>
    </source>
</evidence>
<accession>A0ACC2M913</accession>
<proteinExistence type="predicted"/>
<name>A0ACC2M913_PERAE</name>